<keyword evidence="4" id="KW-1185">Reference proteome</keyword>
<evidence type="ECO:0000259" key="2">
    <source>
        <dbReference type="Pfam" id="PF01243"/>
    </source>
</evidence>
<feature type="domain" description="Pyridoxamine 5'-phosphate oxidase N-terminal" evidence="2">
    <location>
        <begin position="3"/>
        <end position="117"/>
    </location>
</feature>
<dbReference type="SUPFAM" id="SSF50475">
    <property type="entry name" value="FMN-binding split barrel"/>
    <property type="match status" value="1"/>
</dbReference>
<dbReference type="PANTHER" id="PTHR35176">
    <property type="entry name" value="HEME OXYGENASE HI_0854-RELATED"/>
    <property type="match status" value="1"/>
</dbReference>
<name>A0A7S8EDU2_9CHLR</name>
<evidence type="ECO:0000313" key="4">
    <source>
        <dbReference type="Proteomes" id="UP000594468"/>
    </source>
</evidence>
<dbReference type="EMBL" id="CP062983">
    <property type="protein sequence ID" value="QPC85145.1"/>
    <property type="molecule type" value="Genomic_DNA"/>
</dbReference>
<evidence type="ECO:0000256" key="1">
    <source>
        <dbReference type="ARBA" id="ARBA00023002"/>
    </source>
</evidence>
<proteinExistence type="predicted"/>
<dbReference type="GO" id="GO:0016627">
    <property type="term" value="F:oxidoreductase activity, acting on the CH-CH group of donors"/>
    <property type="evidence" value="ECO:0007669"/>
    <property type="project" value="TreeGrafter"/>
</dbReference>
<dbReference type="InterPro" id="IPR019920">
    <property type="entry name" value="F420-binding_dom_put"/>
</dbReference>
<dbReference type="PANTHER" id="PTHR35176:SF1">
    <property type="entry name" value="F420H(2)-DEPENDENT BILIVERDIN REDUCTASE"/>
    <property type="match status" value="1"/>
</dbReference>
<protein>
    <submittedName>
        <fullName evidence="3">PPOX class F420-dependent oxidoreductase</fullName>
    </submittedName>
</protein>
<gene>
    <name evidence="3" type="ORF">G4Y79_07065</name>
</gene>
<dbReference type="Pfam" id="PF01243">
    <property type="entry name" value="PNPOx_N"/>
    <property type="match status" value="1"/>
</dbReference>
<dbReference type="GO" id="GO:0070967">
    <property type="term" value="F:coenzyme F420 binding"/>
    <property type="evidence" value="ECO:0007669"/>
    <property type="project" value="TreeGrafter"/>
</dbReference>
<dbReference type="InterPro" id="IPR011576">
    <property type="entry name" value="Pyridox_Oxase_N"/>
</dbReference>
<dbReference type="InterPro" id="IPR012349">
    <property type="entry name" value="Split_barrel_FMN-bd"/>
</dbReference>
<dbReference type="GO" id="GO:0005829">
    <property type="term" value="C:cytosol"/>
    <property type="evidence" value="ECO:0007669"/>
    <property type="project" value="TreeGrafter"/>
</dbReference>
<keyword evidence="1" id="KW-0560">Oxidoreductase</keyword>
<dbReference type="KEGG" id="pmet:G4Y79_07065"/>
<dbReference type="Proteomes" id="UP000594468">
    <property type="component" value="Chromosome"/>
</dbReference>
<dbReference type="Gene3D" id="2.30.110.10">
    <property type="entry name" value="Electron Transport, Fmn-binding Protein, Chain A"/>
    <property type="match status" value="1"/>
</dbReference>
<accession>A0A7S8EDU2</accession>
<reference evidence="3 4" key="1">
    <citation type="submission" date="2020-02" db="EMBL/GenBank/DDBJ databases">
        <authorList>
            <person name="Zheng R.K."/>
            <person name="Sun C.M."/>
        </authorList>
    </citation>
    <scope>NUCLEOTIDE SEQUENCE [LARGE SCALE GENOMIC DNA]</scope>
    <source>
        <strain evidence="4">rifampicinis</strain>
    </source>
</reference>
<evidence type="ECO:0000313" key="3">
    <source>
        <dbReference type="EMBL" id="QPC85145.1"/>
    </source>
</evidence>
<organism evidence="3 4">
    <name type="scientific">Phototrophicus methaneseepsis</name>
    <dbReference type="NCBI Taxonomy" id="2710758"/>
    <lineage>
        <taxon>Bacteria</taxon>
        <taxon>Bacillati</taxon>
        <taxon>Chloroflexota</taxon>
        <taxon>Candidatus Thermofontia</taxon>
        <taxon>Phototrophicales</taxon>
        <taxon>Phototrophicaceae</taxon>
        <taxon>Phototrophicus</taxon>
    </lineage>
</organism>
<dbReference type="AlphaFoldDB" id="A0A7S8EDU2"/>
<dbReference type="NCBIfam" id="TIGR03618">
    <property type="entry name" value="Rv1155_F420"/>
    <property type="match status" value="1"/>
</dbReference>
<dbReference type="InterPro" id="IPR052019">
    <property type="entry name" value="F420H2_bilvrd_red/Heme_oxyg"/>
</dbReference>
<sequence>MTPEEYRQFLLGNEGQARTGKIASVRDDGRPHVSPVWFDLDGDDVIFTTWHESVKASNLTNNGRVALCVDDERPPFAYVIVEGVANIEHEPGKAKLLHWATQIARRYMGEELAEAYGKRNAVDGEWLIRIVPDKVIAKKGLADS</sequence>